<evidence type="ECO:0000313" key="7">
    <source>
        <dbReference type="Proteomes" id="UP000199518"/>
    </source>
</evidence>
<gene>
    <name evidence="6" type="ORF">SAMN05421753_106119</name>
</gene>
<evidence type="ECO:0000256" key="3">
    <source>
        <dbReference type="ARBA" id="ARBA00038088"/>
    </source>
</evidence>
<evidence type="ECO:0000259" key="5">
    <source>
        <dbReference type="SMART" id="SM00382"/>
    </source>
</evidence>
<comment type="similarity">
    <text evidence="3">Belongs to the AAA ATPase family. Highly divergent.</text>
</comment>
<dbReference type="SUPFAM" id="SSF52540">
    <property type="entry name" value="P-loop containing nucleoside triphosphate hydrolases"/>
    <property type="match status" value="1"/>
</dbReference>
<accession>A0A1I3G0L2</accession>
<dbReference type="Pfam" id="PF00004">
    <property type="entry name" value="AAA"/>
    <property type="match status" value="1"/>
</dbReference>
<dbReference type="OrthoDB" id="9806903at2"/>
<dbReference type="SMART" id="SM00382">
    <property type="entry name" value="AAA"/>
    <property type="match status" value="1"/>
</dbReference>
<dbReference type="Proteomes" id="UP000199518">
    <property type="component" value="Unassembled WGS sequence"/>
</dbReference>
<dbReference type="InterPro" id="IPR027417">
    <property type="entry name" value="P-loop_NTPase"/>
</dbReference>
<dbReference type="EMBL" id="FOQD01000006">
    <property type="protein sequence ID" value="SFI17004.1"/>
    <property type="molecule type" value="Genomic_DNA"/>
</dbReference>
<dbReference type="Pfam" id="PF17862">
    <property type="entry name" value="AAA_lid_3"/>
    <property type="match status" value="1"/>
</dbReference>
<dbReference type="AlphaFoldDB" id="A0A1I3G0L2"/>
<keyword evidence="1" id="KW-0547">Nucleotide-binding</keyword>
<dbReference type="GO" id="GO:0016887">
    <property type="term" value="F:ATP hydrolysis activity"/>
    <property type="evidence" value="ECO:0007669"/>
    <property type="project" value="InterPro"/>
</dbReference>
<dbReference type="Gene3D" id="1.10.8.60">
    <property type="match status" value="1"/>
</dbReference>
<organism evidence="6 7">
    <name type="scientific">Planctomicrobium piriforme</name>
    <dbReference type="NCBI Taxonomy" id="1576369"/>
    <lineage>
        <taxon>Bacteria</taxon>
        <taxon>Pseudomonadati</taxon>
        <taxon>Planctomycetota</taxon>
        <taxon>Planctomycetia</taxon>
        <taxon>Planctomycetales</taxon>
        <taxon>Planctomycetaceae</taxon>
        <taxon>Planctomicrobium</taxon>
    </lineage>
</organism>
<dbReference type="STRING" id="1576369.SAMN05421753_106119"/>
<dbReference type="Gene3D" id="3.40.50.300">
    <property type="entry name" value="P-loop containing nucleotide triphosphate hydrolases"/>
    <property type="match status" value="1"/>
</dbReference>
<feature type="domain" description="AAA+ ATPase" evidence="5">
    <location>
        <begin position="259"/>
        <end position="395"/>
    </location>
</feature>
<dbReference type="InterPro" id="IPR041569">
    <property type="entry name" value="AAA_lid_3"/>
</dbReference>
<evidence type="ECO:0000256" key="2">
    <source>
        <dbReference type="ARBA" id="ARBA00022840"/>
    </source>
</evidence>
<dbReference type="PANTHER" id="PTHR42960">
    <property type="entry name" value="YCF46 PROTEIN"/>
    <property type="match status" value="1"/>
</dbReference>
<evidence type="ECO:0000256" key="4">
    <source>
        <dbReference type="ARBA" id="ARBA00040480"/>
    </source>
</evidence>
<reference evidence="7" key="1">
    <citation type="submission" date="2016-10" db="EMBL/GenBank/DDBJ databases">
        <authorList>
            <person name="Varghese N."/>
            <person name="Submissions S."/>
        </authorList>
    </citation>
    <scope>NUCLEOTIDE SEQUENCE [LARGE SCALE GENOMIC DNA]</scope>
    <source>
        <strain evidence="7">DSM 26348</strain>
    </source>
</reference>
<proteinExistence type="inferred from homology"/>
<dbReference type="InterPro" id="IPR003593">
    <property type="entry name" value="AAA+_ATPase"/>
</dbReference>
<keyword evidence="2" id="KW-0067">ATP-binding</keyword>
<dbReference type="GO" id="GO:0005524">
    <property type="term" value="F:ATP binding"/>
    <property type="evidence" value="ECO:0007669"/>
    <property type="project" value="UniProtKB-KW"/>
</dbReference>
<dbReference type="PANTHER" id="PTHR42960:SF1">
    <property type="entry name" value="YCF46 PROTEIN"/>
    <property type="match status" value="1"/>
</dbReference>
<dbReference type="InterPro" id="IPR052381">
    <property type="entry name" value="AAA_domain_protein"/>
</dbReference>
<sequence>MKTSDILQDLNRRILAGYSILLLRTYEEQRWEEHLSDLALDLERGLVTWSETAGPQPPLDQFDTPPGVLGFLSLIEKYPSDHLFLLKDLHAHLSHPEVSRKLRDLLPRLKATRKTLLLMSPVDTLPVELMKDVTILDLPLPGPDEFRGVLRESLSPDAPEFALSPREEDRLVQAVLGLTQEEARRAFAKVLQGTDGFNEELFPRLVAEKRHLIQGSNLLEFFDLDEGLGDIGGLDGLKEWVQQRANAFSPDAKSRGISNPRGVLLAGVQGCGKSLSARAIARIFGFPLVRLDIGALLESSRGGSEQNLRDVLRLMETIAPAILWLEEIDKAFAGFDDEASNDATMSRLVGRFLTWLQEHQAPVFVVATANNVAKLPPEMLRRGRFDELFFVDLPNYHERLDIYRIHLAKRGWKPEKFDLDSLSDQSEGYSGAEIEQVVNSAIIEAHAQNRLPTQADFAAARELTVPLSVTMEDEIFALREWARTRCRAATLDFRVMQVMEDEQRKGEFVDYELHEQPKWMQFAEHGQFASAMQAFIEMYDNVHWAKLLHEFQPYFETKGDYGLVLRSDPKIALCIRISRELVDMLGEYIDGRRIYLHPLELSEVPLAERPSIPAIEKLPDQKVDRPVWYPTKLRVIPPREGSGRLARVARIRMGKG</sequence>
<evidence type="ECO:0000256" key="1">
    <source>
        <dbReference type="ARBA" id="ARBA00022741"/>
    </source>
</evidence>
<keyword evidence="7" id="KW-1185">Reference proteome</keyword>
<dbReference type="InterPro" id="IPR003959">
    <property type="entry name" value="ATPase_AAA_core"/>
</dbReference>
<name>A0A1I3G0L2_9PLAN</name>
<dbReference type="RefSeq" id="WP_092049512.1">
    <property type="nucleotide sequence ID" value="NZ_FOQD01000006.1"/>
</dbReference>
<evidence type="ECO:0000313" key="6">
    <source>
        <dbReference type="EMBL" id="SFI17004.1"/>
    </source>
</evidence>
<protein>
    <recommendedName>
        <fullName evidence="4">Uncharacterized AAA domain-containing protein ycf46</fullName>
    </recommendedName>
</protein>